<protein>
    <submittedName>
        <fullName evidence="1">Uncharacterized protein</fullName>
    </submittedName>
</protein>
<name>A0A132DS44_BURVI</name>
<dbReference type="Pfam" id="PF10945">
    <property type="entry name" value="CBP_BcsR"/>
    <property type="match status" value="1"/>
</dbReference>
<organism evidence="1 2">
    <name type="scientific">Burkholderia vietnamiensis</name>
    <dbReference type="NCBI Taxonomy" id="60552"/>
    <lineage>
        <taxon>Bacteria</taxon>
        <taxon>Pseudomonadati</taxon>
        <taxon>Pseudomonadota</taxon>
        <taxon>Betaproteobacteria</taxon>
        <taxon>Burkholderiales</taxon>
        <taxon>Burkholderiaceae</taxon>
        <taxon>Burkholderia</taxon>
        <taxon>Burkholderia cepacia complex</taxon>
    </lineage>
</organism>
<dbReference type="NCBIfam" id="NF040718">
    <property type="entry name" value="BcsP_of_Ic"/>
    <property type="match status" value="1"/>
</dbReference>
<comment type="caution">
    <text evidence="1">The sequence shown here is derived from an EMBL/GenBank/DDBJ whole genome shotgun (WGS) entry which is preliminary data.</text>
</comment>
<dbReference type="InterPro" id="IPR024487">
    <property type="entry name" value="CBP_BcsR"/>
</dbReference>
<sequence length="139" mass="14779">MSSSRDIESLFKRFGGDAGRYHEVRAEADADAARARWPLLAGVELQADDAPRTPAPIAAEHTQPEVDAVTADTRVASATDAAARDRSAGALKKLVGKSPASDRTRAPGSSEPLQTLFERLRGHVPADAPKQPPVWTGRS</sequence>
<evidence type="ECO:0000313" key="2">
    <source>
        <dbReference type="Proteomes" id="UP000237632"/>
    </source>
</evidence>
<dbReference type="Proteomes" id="UP000237632">
    <property type="component" value="Unassembled WGS sequence"/>
</dbReference>
<dbReference type="RefSeq" id="WP_045579869.1">
    <property type="nucleotide sequence ID" value="NZ_CADERB010000010.1"/>
</dbReference>
<dbReference type="AlphaFoldDB" id="A0A132DS44"/>
<reference evidence="1 2" key="1">
    <citation type="submission" date="2018-03" db="EMBL/GenBank/DDBJ databases">
        <authorList>
            <person name="Nguyen K."/>
            <person name="Fouts D."/>
            <person name="Sutton G."/>
        </authorList>
    </citation>
    <scope>NUCLEOTIDE SEQUENCE [LARGE SCALE GENOMIC DNA]</scope>
    <source>
        <strain evidence="1 2">AU3578</strain>
    </source>
</reference>
<dbReference type="EMBL" id="PVHK01000028">
    <property type="protein sequence ID" value="PRH43598.1"/>
    <property type="molecule type" value="Genomic_DNA"/>
</dbReference>
<gene>
    <name evidence="1" type="ORF">C6T65_04260</name>
</gene>
<accession>A0A132DS44</accession>
<proteinExistence type="predicted"/>
<evidence type="ECO:0000313" key="1">
    <source>
        <dbReference type="EMBL" id="PRH43598.1"/>
    </source>
</evidence>